<dbReference type="InterPro" id="IPR001839">
    <property type="entry name" value="TGF-b_C"/>
</dbReference>
<dbReference type="GO" id="GO:0005615">
    <property type="term" value="C:extracellular space"/>
    <property type="evidence" value="ECO:0007669"/>
    <property type="project" value="TreeGrafter"/>
</dbReference>
<evidence type="ECO:0000313" key="9">
    <source>
        <dbReference type="WBParaSite" id="TMUE_2000007822.1"/>
    </source>
</evidence>
<keyword evidence="3" id="KW-0964">Secreted</keyword>
<evidence type="ECO:0000256" key="6">
    <source>
        <dbReference type="RuleBase" id="RU000354"/>
    </source>
</evidence>
<dbReference type="SMR" id="A0A5S6QLS2"/>
<proteinExistence type="inferred from homology"/>
<dbReference type="SMART" id="SM00204">
    <property type="entry name" value="TGFB"/>
    <property type="match status" value="1"/>
</dbReference>
<dbReference type="InterPro" id="IPR017948">
    <property type="entry name" value="TGFb_CS"/>
</dbReference>
<keyword evidence="4 6" id="KW-0339">Growth factor</keyword>
<name>A0A5S6QLS2_TRIMR</name>
<dbReference type="PROSITE" id="PS51362">
    <property type="entry name" value="TGF_BETA_2"/>
    <property type="match status" value="1"/>
</dbReference>
<evidence type="ECO:0000259" key="7">
    <source>
        <dbReference type="PROSITE" id="PS51362"/>
    </source>
</evidence>
<accession>A0A5S6QLS2</accession>
<dbReference type="PANTHER" id="PTHR11848">
    <property type="entry name" value="TGF-BETA FAMILY"/>
    <property type="match status" value="1"/>
</dbReference>
<evidence type="ECO:0000256" key="3">
    <source>
        <dbReference type="ARBA" id="ARBA00022525"/>
    </source>
</evidence>
<organism evidence="8 9">
    <name type="scientific">Trichuris muris</name>
    <name type="common">Mouse whipworm</name>
    <dbReference type="NCBI Taxonomy" id="70415"/>
    <lineage>
        <taxon>Eukaryota</taxon>
        <taxon>Metazoa</taxon>
        <taxon>Ecdysozoa</taxon>
        <taxon>Nematoda</taxon>
        <taxon>Enoplea</taxon>
        <taxon>Dorylaimia</taxon>
        <taxon>Trichinellida</taxon>
        <taxon>Trichuridae</taxon>
        <taxon>Trichuris</taxon>
    </lineage>
</organism>
<dbReference type="Pfam" id="PF00688">
    <property type="entry name" value="TGFb_propeptide"/>
    <property type="match status" value="1"/>
</dbReference>
<dbReference type="GO" id="GO:0005125">
    <property type="term" value="F:cytokine activity"/>
    <property type="evidence" value="ECO:0007669"/>
    <property type="project" value="TreeGrafter"/>
</dbReference>
<dbReference type="GO" id="GO:0008083">
    <property type="term" value="F:growth factor activity"/>
    <property type="evidence" value="ECO:0007669"/>
    <property type="project" value="UniProtKB-KW"/>
</dbReference>
<evidence type="ECO:0000256" key="2">
    <source>
        <dbReference type="ARBA" id="ARBA00006656"/>
    </source>
</evidence>
<keyword evidence="5" id="KW-1015">Disulfide bond</keyword>
<keyword evidence="8" id="KW-1185">Reference proteome</keyword>
<reference evidence="9" key="1">
    <citation type="submission" date="2019-12" db="UniProtKB">
        <authorList>
            <consortium name="WormBaseParasite"/>
        </authorList>
    </citation>
    <scope>IDENTIFICATION</scope>
</reference>
<sequence length="534" mass="60629">MALRSPQASNRQHKERGAGQYVITPWCLTDDCRISGLRRGSALTTARVAGKWQCHLKLSPANKKVLLPNCAGQRGSLLKRMLMLLYYSAVVAALCTGELLSKRTKEFRSFFMDDHMYSAGELLLLQQDNQEARIRTEEMQRAHSGTKSKIPAEMADQRYAADESVNLRPTMGFVNDEGAAPHENLRPNCSLCLLREEAKLARIERVKIDLLNKLGLKKPPNGTAKTVPPMLPHLRGMLSKWGFDAHSMLANDAPYVAREDLRPEDDSAKVEQIYVIAQKPPRTLARQEDPNALYFQFSSTTLSSVVDSAHLHFYVRPNPASNDLGTMKLAIYRINGKNGQRTLIGIREFKKHGHFHGHWDRIDMTQTVRTWFSKPELNFGLVMHTVNSNVTLTYAAPESLADAEKQTTYLSLAVRDTKTSRMKREVPRLDCSEKDNEPRCCRYPLVIDFASFGWDWVIVPKKYMAYYCAGECPFRHLQRYMHTHLVQQINMEPLMGPCCYPTQMAPILMVYFNENKEVLVSKIPGMVVTRCGCA</sequence>
<dbReference type="InterPro" id="IPR015615">
    <property type="entry name" value="TGF-beta-rel"/>
</dbReference>
<dbReference type="STRING" id="70415.A0A5S6QLS2"/>
<evidence type="ECO:0000256" key="1">
    <source>
        <dbReference type="ARBA" id="ARBA00004613"/>
    </source>
</evidence>
<dbReference type="AlphaFoldDB" id="A0A5S6QLS2"/>
<evidence type="ECO:0000256" key="4">
    <source>
        <dbReference type="ARBA" id="ARBA00023030"/>
    </source>
</evidence>
<dbReference type="PANTHER" id="PTHR11848:SF262">
    <property type="entry name" value="LD29161P"/>
    <property type="match status" value="1"/>
</dbReference>
<dbReference type="SUPFAM" id="SSF57501">
    <property type="entry name" value="Cystine-knot cytokines"/>
    <property type="match status" value="1"/>
</dbReference>
<dbReference type="CDD" id="cd13751">
    <property type="entry name" value="TGF_beta_GDF8_like"/>
    <property type="match status" value="1"/>
</dbReference>
<comment type="similarity">
    <text evidence="2 6">Belongs to the TGF-beta family.</text>
</comment>
<dbReference type="Gene3D" id="2.60.120.970">
    <property type="match status" value="1"/>
</dbReference>
<dbReference type="InterPro" id="IPR001111">
    <property type="entry name" value="TGF-b_propeptide"/>
</dbReference>
<feature type="domain" description="TGF-beta family profile" evidence="7">
    <location>
        <begin position="421"/>
        <end position="534"/>
    </location>
</feature>
<protein>
    <submittedName>
        <fullName evidence="9">TGF_BETA_2 domain-containing protein</fullName>
    </submittedName>
</protein>
<evidence type="ECO:0000256" key="5">
    <source>
        <dbReference type="ARBA" id="ARBA00023157"/>
    </source>
</evidence>
<dbReference type="Proteomes" id="UP000046395">
    <property type="component" value="Unassembled WGS sequence"/>
</dbReference>
<comment type="subcellular location">
    <subcellularLocation>
        <location evidence="1">Secreted</location>
    </subcellularLocation>
</comment>
<dbReference type="InterPro" id="IPR029034">
    <property type="entry name" value="Cystine-knot_cytokine"/>
</dbReference>
<dbReference type="PROSITE" id="PS00250">
    <property type="entry name" value="TGF_BETA_1"/>
    <property type="match status" value="1"/>
</dbReference>
<evidence type="ECO:0000313" key="8">
    <source>
        <dbReference type="Proteomes" id="UP000046395"/>
    </source>
</evidence>
<dbReference type="Gene3D" id="2.10.90.10">
    <property type="entry name" value="Cystine-knot cytokines"/>
    <property type="match status" value="1"/>
</dbReference>
<dbReference type="WBParaSite" id="TMUE_2000007822.1">
    <property type="protein sequence ID" value="TMUE_2000007822.1"/>
    <property type="gene ID" value="WBGene00286825"/>
</dbReference>
<dbReference type="Pfam" id="PF00019">
    <property type="entry name" value="TGF_beta"/>
    <property type="match status" value="1"/>
</dbReference>